<feature type="transmembrane region" description="Helical" evidence="1">
    <location>
        <begin position="111"/>
        <end position="130"/>
    </location>
</feature>
<proteinExistence type="predicted"/>
<dbReference type="Proteomes" id="UP001432027">
    <property type="component" value="Unassembled WGS sequence"/>
</dbReference>
<dbReference type="EMBL" id="BTSX01000001">
    <property type="protein sequence ID" value="GMS80621.1"/>
    <property type="molecule type" value="Genomic_DNA"/>
</dbReference>
<keyword evidence="1" id="KW-0812">Transmembrane</keyword>
<keyword evidence="3" id="KW-1185">Reference proteome</keyword>
<keyword evidence="1" id="KW-1133">Transmembrane helix</keyword>
<evidence type="ECO:0000256" key="1">
    <source>
        <dbReference type="SAM" id="Phobius"/>
    </source>
</evidence>
<feature type="non-terminal residue" evidence="2">
    <location>
        <position position="142"/>
    </location>
</feature>
<name>A0AAV5SBE8_9BILA</name>
<reference evidence="2" key="1">
    <citation type="submission" date="2023-10" db="EMBL/GenBank/DDBJ databases">
        <title>Genome assembly of Pristionchus species.</title>
        <authorList>
            <person name="Yoshida K."/>
            <person name="Sommer R.J."/>
        </authorList>
    </citation>
    <scope>NUCLEOTIDE SEQUENCE</scope>
    <source>
        <strain evidence="2">RS0144</strain>
    </source>
</reference>
<evidence type="ECO:0000313" key="2">
    <source>
        <dbReference type="EMBL" id="GMS80621.1"/>
    </source>
</evidence>
<dbReference type="AlphaFoldDB" id="A0AAV5SBE8"/>
<accession>A0AAV5SBE8</accession>
<evidence type="ECO:0000313" key="3">
    <source>
        <dbReference type="Proteomes" id="UP001432027"/>
    </source>
</evidence>
<keyword evidence="1" id="KW-0472">Membrane</keyword>
<feature type="non-terminal residue" evidence="2">
    <location>
        <position position="1"/>
    </location>
</feature>
<gene>
    <name evidence="2" type="ORF">PENTCL1PPCAC_2796</name>
</gene>
<organism evidence="2 3">
    <name type="scientific">Pristionchus entomophagus</name>
    <dbReference type="NCBI Taxonomy" id="358040"/>
    <lineage>
        <taxon>Eukaryota</taxon>
        <taxon>Metazoa</taxon>
        <taxon>Ecdysozoa</taxon>
        <taxon>Nematoda</taxon>
        <taxon>Chromadorea</taxon>
        <taxon>Rhabditida</taxon>
        <taxon>Rhabditina</taxon>
        <taxon>Diplogasteromorpha</taxon>
        <taxon>Diplogasteroidea</taxon>
        <taxon>Neodiplogasteridae</taxon>
        <taxon>Pristionchus</taxon>
    </lineage>
</organism>
<protein>
    <submittedName>
        <fullName evidence="2">Uncharacterized protein</fullName>
    </submittedName>
</protein>
<sequence length="142" mass="15237">SSILGNVLHGNRHVPALTTVVLNRAIHEVLFRQGDILSILHRILTLDGTSGRERPASTACSLILDSRDDSGISPVQTIGDLPVVGRSDGRRGGRLNRGCCSGCRRGGRTDGIRIVGIVRIIGVVGVVWVVRLRTVVMMRPVS</sequence>
<comment type="caution">
    <text evidence="2">The sequence shown here is derived from an EMBL/GenBank/DDBJ whole genome shotgun (WGS) entry which is preliminary data.</text>
</comment>